<accession>A0ABS3ST51</accession>
<name>A0ABS3ST51_9FLAO</name>
<dbReference type="Pfam" id="PF06841">
    <property type="entry name" value="Phage_T4_gp19"/>
    <property type="match status" value="1"/>
</dbReference>
<proteinExistence type="predicted"/>
<dbReference type="NCBIfam" id="TIGR02241">
    <property type="entry name" value="conserved hypothetical phage tail region protein"/>
    <property type="match status" value="1"/>
</dbReference>
<dbReference type="RefSeq" id="WP_208234015.1">
    <property type="nucleotide sequence ID" value="NZ_JAGEVG010000012.1"/>
</dbReference>
<dbReference type="PANTHER" id="PTHR38009">
    <property type="entry name" value="CONSERVED HYPOTHETICAL PHAGE TAIL PROTEIN"/>
    <property type="match status" value="1"/>
</dbReference>
<keyword evidence="2" id="KW-1185">Reference proteome</keyword>
<sequence length="166" mass="18845">MAMFSVNNYRLDPYKNFKFRVRWDGKYIAAVTKVSALTRITAPLQHRDGGDASSFRLSPGITTFEPITLERGLSHDTAFEDWANLVFNLAGDTATSLAKNRKDIIIDLFNMQGSLVISYKVYRCWVSEYQALPELDANGACTAFEKIVLQHEGWERDIEITEPTET</sequence>
<gene>
    <name evidence="1" type="ORF">J4051_11480</name>
</gene>
<dbReference type="EMBL" id="JAGEVG010000012">
    <property type="protein sequence ID" value="MBO3098893.1"/>
    <property type="molecule type" value="Genomic_DNA"/>
</dbReference>
<evidence type="ECO:0000313" key="2">
    <source>
        <dbReference type="Proteomes" id="UP000681315"/>
    </source>
</evidence>
<dbReference type="Proteomes" id="UP000681315">
    <property type="component" value="Unassembled WGS sequence"/>
</dbReference>
<dbReference type="PANTHER" id="PTHR38009:SF1">
    <property type="entry name" value="CONSERVED HYPOTHETICAL PHAGE TAIL PROTEIN"/>
    <property type="match status" value="1"/>
</dbReference>
<protein>
    <submittedName>
        <fullName evidence="1">Phage tail protein</fullName>
    </submittedName>
</protein>
<evidence type="ECO:0000313" key="1">
    <source>
        <dbReference type="EMBL" id="MBO3098893.1"/>
    </source>
</evidence>
<organism evidence="1 2">
    <name type="scientific">Gelidibacter pelagius</name>
    <dbReference type="NCBI Taxonomy" id="2819985"/>
    <lineage>
        <taxon>Bacteria</taxon>
        <taxon>Pseudomonadati</taxon>
        <taxon>Bacteroidota</taxon>
        <taxon>Flavobacteriia</taxon>
        <taxon>Flavobacteriales</taxon>
        <taxon>Flavobacteriaceae</taxon>
        <taxon>Gelidibacter</taxon>
    </lineage>
</organism>
<reference evidence="1 2" key="1">
    <citation type="submission" date="2021-03" db="EMBL/GenBank/DDBJ databases">
        <title>Gelidibacter sp. nov., isolated from costal sediment.</title>
        <authorList>
            <person name="Lun K.-Y."/>
        </authorList>
    </citation>
    <scope>NUCLEOTIDE SEQUENCE [LARGE SCALE GENOMIC DNA]</scope>
    <source>
        <strain evidence="1 2">DF109</strain>
    </source>
</reference>
<dbReference type="InterPro" id="IPR011747">
    <property type="entry name" value="CHP02241"/>
</dbReference>
<comment type="caution">
    <text evidence="1">The sequence shown here is derived from an EMBL/GenBank/DDBJ whole genome shotgun (WGS) entry which is preliminary data.</text>
</comment>
<dbReference type="InterPro" id="IPR010667">
    <property type="entry name" value="Phage_T4_Gp19"/>
</dbReference>